<dbReference type="Proteomes" id="UP000295658">
    <property type="component" value="Unassembled WGS sequence"/>
</dbReference>
<protein>
    <recommendedName>
        <fullName evidence="1">HipA-like kinase domain-containing protein</fullName>
    </recommendedName>
</protein>
<reference evidence="2 3" key="1">
    <citation type="submission" date="2019-03" db="EMBL/GenBank/DDBJ databases">
        <title>Genomic Encyclopedia of Type Strains, Phase IV (KMG-IV): sequencing the most valuable type-strain genomes for metagenomic binning, comparative biology and taxonomic classification.</title>
        <authorList>
            <person name="Goeker M."/>
        </authorList>
    </citation>
    <scope>NUCLEOTIDE SEQUENCE [LARGE SCALE GENOMIC DNA]</scope>
    <source>
        <strain evidence="2 3">DSM 24979</strain>
    </source>
</reference>
<dbReference type="Pfam" id="PF20613">
    <property type="entry name" value="HipA_2"/>
    <property type="match status" value="1"/>
</dbReference>
<dbReference type="OrthoDB" id="2939938at2"/>
<comment type="caution">
    <text evidence="2">The sequence shown here is derived from an EMBL/GenBank/DDBJ whole genome shotgun (WGS) entry which is preliminary data.</text>
</comment>
<evidence type="ECO:0000259" key="1">
    <source>
        <dbReference type="Pfam" id="PF20613"/>
    </source>
</evidence>
<dbReference type="InterPro" id="IPR046748">
    <property type="entry name" value="HipA_2"/>
</dbReference>
<feature type="domain" description="HipA-like kinase" evidence="1">
    <location>
        <begin position="23"/>
        <end position="228"/>
    </location>
</feature>
<dbReference type="RefSeq" id="WP_132948517.1">
    <property type="nucleotide sequence ID" value="NZ_SLUL01000007.1"/>
</dbReference>
<evidence type="ECO:0000313" key="2">
    <source>
        <dbReference type="EMBL" id="TCL49306.1"/>
    </source>
</evidence>
<name>A0A4R1QFQ1_9BACL</name>
<accession>A0A4R1QFQ1</accession>
<gene>
    <name evidence="2" type="ORF">EDD69_107130</name>
</gene>
<evidence type="ECO:0000313" key="3">
    <source>
        <dbReference type="Proteomes" id="UP000295658"/>
    </source>
</evidence>
<dbReference type="EMBL" id="SLUL01000007">
    <property type="protein sequence ID" value="TCL49306.1"/>
    <property type="molecule type" value="Genomic_DNA"/>
</dbReference>
<sequence>MNPKQYHKLFESKTNNAHFITFDHNEDYVVKLFKRTEEKALINEWLAYCIARYMELPVAPACLVEMPKEFIDTIPNKDQFQYTVKHFASKYIENSVNGHEANVKSIINHKDLAGIIVFDYWLCNTDRTRKNVLLQEREEGSYFLWIIDQAEIFGSFSWITNDLHHLPQKIMKSATHEMMARFITDEEDFKKQIKLIQTIPTQLLEEILLLIPCDWHLSLEEQQEIIKALICRRDKVLPMLIEKFIKKVYRPIRNSRINGSSP</sequence>
<keyword evidence="3" id="KW-1185">Reference proteome</keyword>
<organism evidence="2 3">
    <name type="scientific">Thermolongibacillus altinsuensis</name>
    <dbReference type="NCBI Taxonomy" id="575256"/>
    <lineage>
        <taxon>Bacteria</taxon>
        <taxon>Bacillati</taxon>
        <taxon>Bacillota</taxon>
        <taxon>Bacilli</taxon>
        <taxon>Bacillales</taxon>
        <taxon>Anoxybacillaceae</taxon>
        <taxon>Thermolongibacillus</taxon>
    </lineage>
</organism>
<dbReference type="AlphaFoldDB" id="A0A4R1QFQ1"/>
<proteinExistence type="predicted"/>